<dbReference type="InterPro" id="IPR010309">
    <property type="entry name" value="E3_Ub_ligase_DUF908"/>
</dbReference>
<feature type="compositionally biased region" description="Polar residues" evidence="12">
    <location>
        <begin position="2110"/>
        <end position="2121"/>
    </location>
</feature>
<feature type="compositionally biased region" description="Acidic residues" evidence="12">
    <location>
        <begin position="2406"/>
        <end position="2457"/>
    </location>
</feature>
<feature type="compositionally biased region" description="Pro residues" evidence="12">
    <location>
        <begin position="1621"/>
        <end position="1631"/>
    </location>
</feature>
<dbReference type="Pfam" id="PF00627">
    <property type="entry name" value="UBA"/>
    <property type="match status" value="1"/>
</dbReference>
<feature type="domain" description="UBA" evidence="13">
    <location>
        <begin position="1521"/>
        <end position="1561"/>
    </location>
</feature>
<evidence type="ECO:0000313" key="15">
    <source>
        <dbReference type="EMBL" id="RPB13063.1"/>
    </source>
</evidence>
<evidence type="ECO:0000256" key="7">
    <source>
        <dbReference type="ARBA" id="ARBA00022786"/>
    </source>
</evidence>
<feature type="domain" description="HECT" evidence="14">
    <location>
        <begin position="3687"/>
        <end position="4023"/>
    </location>
</feature>
<dbReference type="FunFam" id="3.30.2410.10:FF:000004">
    <property type="entry name" value="E3 ubiquitin-protein ligase HUWE1, variant"/>
    <property type="match status" value="1"/>
</dbReference>
<feature type="compositionally biased region" description="Low complexity" evidence="12">
    <location>
        <begin position="717"/>
        <end position="729"/>
    </location>
</feature>
<feature type="compositionally biased region" description="Acidic residues" evidence="12">
    <location>
        <begin position="2469"/>
        <end position="2494"/>
    </location>
</feature>
<feature type="region of interest" description="Disordered" evidence="12">
    <location>
        <begin position="2110"/>
        <end position="2136"/>
    </location>
</feature>
<dbReference type="PANTHER" id="PTHR11254:SF67">
    <property type="entry name" value="E3 UBIQUITIN-PROTEIN LIGASE HUWE1"/>
    <property type="match status" value="1"/>
</dbReference>
<organism evidence="15 16">
    <name type="scientific">Morchella conica CCBAS932</name>
    <dbReference type="NCBI Taxonomy" id="1392247"/>
    <lineage>
        <taxon>Eukaryota</taxon>
        <taxon>Fungi</taxon>
        <taxon>Dikarya</taxon>
        <taxon>Ascomycota</taxon>
        <taxon>Pezizomycotina</taxon>
        <taxon>Pezizomycetes</taxon>
        <taxon>Pezizales</taxon>
        <taxon>Morchellaceae</taxon>
        <taxon>Morchella</taxon>
    </lineage>
</organism>
<evidence type="ECO:0000313" key="16">
    <source>
        <dbReference type="Proteomes" id="UP000277580"/>
    </source>
</evidence>
<sequence>MTSYLQSPFLRSFIAKATSIPVNELLPYLSTFPIHWPFPRGDLYHWITLLNRFDTILEEQVQKYKLKEGPQTIPWEQSDEELVVGVLTFSRILVENCGNRSLYGSSGHINDILHTTSLDVVEASLRLGCRLAQRYHTSRTRGASQSTNAALLASHYNINLERVSKLATPFLKSVAIASTPSGKNVTTKAVVPVYANDLTRLARDEKPLDSAEALGSSGKGKGKATDTREANWEEWGGAWVSYYVNPTAQKTPAVPATGGVFIPREPVTPTPIRRSSLHHSHTPHQQQVPSSHPRRRSNDDSVVDPSDLASVGGMQTLEVPYSKIQAASNLEEILKTTLPELPADTHYDFLHRLRVASALAGSTKTRRQILGIRILALTNLAYVYSETQFASKILAPDQDEPRRFQLVYQLAELVHTGDGKSGTGKGKEIPRWLQTLALGGLEALARHKSKTADVCAALSINVNHGVLLYVVRKAVADLAIEKDDEEYDKEAEEWREALFSLVGYLPTTAHAGSLLVSAGLIPILVELLQLRTKKALRSIPKAISFLDQLIYSVQHAFQTLANARGLDVVVDLVSDEVKAGIEEANANKGIPEEYRTTQTDFKIGYYRQQTLKMVFKFMQHMMAQSGGNADRLLRNLIDSPKLLTALKIVIEKGAIWGSHVWSTVVGMVSAFIHNEPTSYAVIHEAGLSHALLESVTGKSGLAEKEARLKKEEEERIANASTAESSSAGANAGGEEDERMEEESTEGESSVKGKSKEEGKTEMKKELPPRVHPPAAGIMTSPDAIGSIPTAFGAICLNSSGLALFQASGALETFFEVFESAEHVKNMTDNELGSLLGSQFDELIRHHPVLRESVMKVTIEMLQRIEVLGRRFAEEKGMGAKVWMEDGYGGMVVAGGRKALIGGGEVVKSEGSSAVNIAEGSSKSQGNDGDDVEMSDADAIAPTVTLDETEPDGAPKGEVVALADIFDEEAEDADKNQPSIANFIDVAARFLEGFLANTSQTKDFIKRGGLDLMLDFYTVPSLPSDFATSQANLMIARVMQICSENTPTTTIAATLKHAQKAIKELEPLLRHNKKEGFFAPLTNQKASPLPPRLQAGVPANDDHGTAEPTTTPGDELDLVTVQNIRSNGTKLVKDLVTIHSLCYLLHELFGTPVFNTRLTLSLFQSAENETLVQQLGALHRMCVWEEILLQKTIPDTWNEATRVKTAAGIAAAAEEEAALPAAVASASAEIAGQGPKSQDEQKEAEKAVVEKDGKTPWFRNVKTIRFLISQIPSSITPFLQGLARGLVSRRNPDLMHKQHAFKIAENISEAMYDHLTWKRLDTCDSVTDKYGYWIVMLSSITSLLLEEKGTGQVITTTLITFKQNDGIKAVTEILETFWNEVQLLPSLSDAEHMGKDGQQRMAHAYGGIKIILSLFTHLVSNKSVLESAQTQALQTRDRPPEPNRPDLWNAYQFLVELRANILPVVRSMWDSGSIEKASGSIVKSAIEILGIVLKAEGEGNAFTKKDVEAKKLTNTISWRTMEPNEERIRQLVEMGFARELVMSALLRCNWNVTHASEWLTSLRIQPPGQRGSQISASSSRPHTAESNSSDEEEETDIDARDESVSETPATATEGEQSSEINMPPPPPPPPAAPVDDAVMAMSIEDLITPSLVPPPPAAAESQLISPIAEASSTTAEKGKGKEGQISEPVTITVEDLDALRSTIRESLINRSLDILQVHPNVTFELSALITNGFGKTAESAEIRKEVATTIFQSLMSLQMDDDFRPQGKTIASTAHLLGLVLQSQDFFDACLEDLKDNIPTLVGFIKIYPGEPAPWVANILLVVEKVLSESAQPRRVNFTPPGEPETENVAELDPCNISDENQSSLFEAIMSVIPEVSKDEVLPLAIVRVLVLLTRRRDLAIRMTENGYLQRLFHMFRRQSGLSTERIQSSIMLVLRHIIEDVDILKSIMKAEIRSWFNSRGTRQIDTQSFIRHNHYLVLRDPEVFVEVVNELCKLTRYDPHLRSQTIAIKDSWRLNPSQPSAETPKPSEGESKEGESSKDSGDKETVDKPKPAPETKPPGLKKPDGVIHFLLSELLACKDIEDSIPVTPPPVKEEAPQAQVDIQMDNTEPASGVVTEQQTSLADPKKPEKPEKPEFKAEQHPTFIYRCFILQALTELLSCYNRSKIEFINFSRKAAPREPITPSKPRSAILNYLLNDIIPLGTLLHTEDIAYKKRATTSQWAILAIVSLSAQTGEITNSEDEPNLLFVRKFILESALKAFKDASSSTELLDTKYSRMMSLTDLFFRMLSARPNHNHAPGAISSEKSSQQIAKIMFDKNFIAALTSSLADIDLNFPSARRVIKYILRPLKLLSKTATDLNESSSISSLGATDEDEISTATSVSDIDDMREETPDLYRNSTLGMFEGGEMADDDQDSYDEDEDDDDEMYDEEMEMEEDMEDEGESEVSDEDEDHQEDMDVEIVVQEEHHDDSEDEDDDDLSEDMDEGEGVEIIDELAEEHQGTYGSGGEDDWQSEVSEDDDGDDEEIITDNPLETIVRALGGPEEVPEPGDEDRDDGFIDDEVEEEDEDEDDDDLDEEEAMIREDYEDDEGAFSAVPWGWAEEAGEAPMMARAHPRGHGGWYTLGGPPRDPPVFMSNARTHRYIGATHARAADTTDQNPLLQQNSSEQGGTRPAPHRNQEFMTDWVQAIDGMHANAAGGPGGAVSMISTLMSLMTRAGQPVPVMTNGAIQFQAPLPHLAGHGHHHHFVPREIRSMFTGGRPQPEISRHHREDPQTAVNSFIPTLTTGRWTEESKLLFGTTAPDRAQKVVNAILVLLVPPAIEEERVRKEKEEKERQEALRLAEEQKKKEEEERIAREKAEEEERLKKEAEEREAAERAAAEAAAAAANEAETVRVEETPKVGDAMEGVETAESSSAPAVEGEAGPSNPPAPRATVMIRGREMDITGMDIDPGFLEALPDELREEVLTQHIRERRAAAATSDQPSDISREFLEALPDEIREELLQQEMADRRRREREHARNSRPSHLGGAGGGGGGPVDLDLASFLATLEPGLRQTVLLEQDDESLAQLPQAIAAEANALRGDRRFNQFVEMPRPAGGRGVGGIRHEEPKPAKKPVRKSVVQLLDRAGVATLLRLMFIPQVGSTRMTLHEILLNICENRQNRAEVLSVLLSILADGSADMAAVERSFAQLSVKAKQAAVTKPPPTPSLKRTGTGPLAQTSSEVSPLMVAQQCLAALLFLVSYNEHIPSYFLNEHENSSGLKRSTSRKGKAKEVVPSKASKYALNILLNLLDRPLITESSSVMDQLSVLLSEITRPLTILLKKDKKKPEEPKAAEQIAEGEPAAAAPATTAADTTTVPTTEGEGPTEPPKEEQDKKEEPKEDDKPKKQRTLVPPVVPEPYLRFVVNILTARECSSKTFRETLATMQNLSAIPDAKDVFGKELIRQAKGLGVTILSHLDVLVNQIKSAENGTEIQGLALSNFSPASSEQAKLLRVLTALDYLFDPKRSAKDKEDKKEGESKDDENKAEKDILANLYESLSFGPLWTKLSDCLLAIHAREDMLHVATILLPLIEALMVVCKNSGLKETVPRYHRGQTPMSPQVETGMENLFFKFTEDHRKILNQMVRNNPKLMSGSFALLVHNPKVLEFDNKRNYFNRRLHSRSGARDPHPTLQLSVRRDQVFLDSYKSMYYKTGDEIKYAKLSIRFHGEEGVDAGGVTREWFQVMARQMFNPDYALFIPVASDRTTFHPSRMSAVNPEHLSFFKFIGRIIGKALYEGRVLDCHFSRAVYKRILGKSVSLKDMETLDLDYYKSLLWMLDHDITDIIVETFSVETDDFGDKKIVDLVPDGRNVPVTEENKHEYVKLIVEYKLLTSVQEQMEHFLIGFHDIVPAELVSIFNEQELELLISGLPEIDVDDWRNNTEYHNYSASSPQIQWFWRAVRSFDKEERAKLLQFVTGTSKVPLNGFKELEGMNGFSKFNIHRDYGSKDRLPSSHTCFNQIDLPEYESYENLRQNMLTAITQGAEYFGFA</sequence>
<evidence type="ECO:0000256" key="11">
    <source>
        <dbReference type="PROSITE-ProRule" id="PRU00104"/>
    </source>
</evidence>
<protein>
    <recommendedName>
        <fullName evidence="4">HECT-type E3 ubiquitin transferase</fullName>
        <ecNumber evidence="4">2.3.2.26</ecNumber>
    </recommendedName>
</protein>
<dbReference type="Proteomes" id="UP000277580">
    <property type="component" value="Unassembled WGS sequence"/>
</dbReference>
<dbReference type="Pfam" id="PF06012">
    <property type="entry name" value="DUF908"/>
    <property type="match status" value="1"/>
</dbReference>
<feature type="compositionally biased region" description="Basic and acidic residues" evidence="12">
    <location>
        <begin position="2025"/>
        <end position="2053"/>
    </location>
</feature>
<dbReference type="Pfam" id="PF14377">
    <property type="entry name" value="UBM"/>
    <property type="match status" value="3"/>
</dbReference>
<dbReference type="GO" id="GO:0000209">
    <property type="term" value="P:protein polyubiquitination"/>
    <property type="evidence" value="ECO:0007669"/>
    <property type="project" value="TreeGrafter"/>
</dbReference>
<feature type="compositionally biased region" description="Polar residues" evidence="12">
    <location>
        <begin position="1569"/>
        <end position="1580"/>
    </location>
</feature>
<feature type="compositionally biased region" description="Basic and acidic residues" evidence="12">
    <location>
        <begin position="3005"/>
        <end position="3016"/>
    </location>
</feature>
<dbReference type="Gene3D" id="3.90.1750.10">
    <property type="entry name" value="Hect, E3 ligase catalytic domains"/>
    <property type="match status" value="1"/>
</dbReference>
<dbReference type="EC" id="2.3.2.26" evidence="4"/>
<dbReference type="InterPro" id="IPR009060">
    <property type="entry name" value="UBA-like_sf"/>
</dbReference>
<keyword evidence="5" id="KW-0813">Transport</keyword>
<feature type="region of interest" description="Disordered" evidence="12">
    <location>
        <begin position="3192"/>
        <end position="3212"/>
    </location>
</feature>
<feature type="region of interest" description="Disordered" evidence="12">
    <location>
        <begin position="701"/>
        <end position="774"/>
    </location>
</feature>
<comment type="subcellular location">
    <subcellularLocation>
        <location evidence="2">Nucleus</location>
    </subcellularLocation>
</comment>
<evidence type="ECO:0000256" key="1">
    <source>
        <dbReference type="ARBA" id="ARBA00000885"/>
    </source>
</evidence>
<feature type="region of interest" description="Disordered" evidence="12">
    <location>
        <begin position="2646"/>
        <end position="2674"/>
    </location>
</feature>
<feature type="compositionally biased region" description="Basic and acidic residues" evidence="12">
    <location>
        <begin position="3363"/>
        <end position="3380"/>
    </location>
</feature>
<evidence type="ECO:0000256" key="2">
    <source>
        <dbReference type="ARBA" id="ARBA00004123"/>
    </source>
</evidence>
<feature type="region of interest" description="Disordered" evidence="12">
    <location>
        <begin position="1229"/>
        <end position="1248"/>
    </location>
</feature>
<dbReference type="FunFam" id="3.90.1750.10:FF:000003">
    <property type="entry name" value="E3 ubiquitin-protein ligase UPL1"/>
    <property type="match status" value="1"/>
</dbReference>
<evidence type="ECO:0000256" key="10">
    <source>
        <dbReference type="ARBA" id="ARBA00034494"/>
    </source>
</evidence>
<feature type="compositionally biased region" description="Polar residues" evidence="12">
    <location>
        <begin position="1604"/>
        <end position="1619"/>
    </location>
</feature>
<evidence type="ECO:0000256" key="4">
    <source>
        <dbReference type="ARBA" id="ARBA00012485"/>
    </source>
</evidence>
<dbReference type="SMART" id="SM00165">
    <property type="entry name" value="UBA"/>
    <property type="match status" value="1"/>
</dbReference>
<feature type="region of interest" description="Disordered" evidence="12">
    <location>
        <begin position="2011"/>
        <end position="2064"/>
    </location>
</feature>
<dbReference type="GO" id="GO:0061630">
    <property type="term" value="F:ubiquitin protein ligase activity"/>
    <property type="evidence" value="ECO:0007669"/>
    <property type="project" value="UniProtKB-EC"/>
</dbReference>
<accession>A0A3N4KR70</accession>
<feature type="compositionally biased region" description="Low complexity" evidence="12">
    <location>
        <begin position="2877"/>
        <end position="2887"/>
    </location>
</feature>
<evidence type="ECO:0000259" key="13">
    <source>
        <dbReference type="PROSITE" id="PS50030"/>
    </source>
</evidence>
<dbReference type="PROSITE" id="PS50237">
    <property type="entry name" value="HECT"/>
    <property type="match status" value="1"/>
</dbReference>
<gene>
    <name evidence="15" type="ORF">P167DRAFT_573808</name>
</gene>
<comment type="similarity">
    <text evidence="10">Belongs to the UPL family. TOM1/PTR1 subfamily.</text>
</comment>
<keyword evidence="7 11" id="KW-0833">Ubl conjugation pathway</keyword>
<feature type="compositionally biased region" description="Acidic residues" evidence="12">
    <location>
        <begin position="2505"/>
        <end position="2525"/>
    </location>
</feature>
<feature type="region of interest" description="Disordered" evidence="12">
    <location>
        <begin position="1564"/>
        <end position="1634"/>
    </location>
</feature>
<dbReference type="GO" id="GO:0005737">
    <property type="term" value="C:cytoplasm"/>
    <property type="evidence" value="ECO:0007669"/>
    <property type="project" value="TreeGrafter"/>
</dbReference>
<dbReference type="Gene3D" id="3.30.2160.10">
    <property type="entry name" value="Hect, E3 ligase catalytic domain"/>
    <property type="match status" value="1"/>
</dbReference>
<proteinExistence type="inferred from homology"/>
<keyword evidence="6" id="KW-0808">Transferase</keyword>
<dbReference type="SMART" id="SM00119">
    <property type="entry name" value="HECTc"/>
    <property type="match status" value="1"/>
</dbReference>
<dbReference type="CDD" id="cd00078">
    <property type="entry name" value="HECTc"/>
    <property type="match status" value="1"/>
</dbReference>
<dbReference type="InterPro" id="IPR015940">
    <property type="entry name" value="UBA"/>
</dbReference>
<dbReference type="GO" id="GO:0006511">
    <property type="term" value="P:ubiquitin-dependent protein catabolic process"/>
    <property type="evidence" value="ECO:0007669"/>
    <property type="project" value="TreeGrafter"/>
</dbReference>
<dbReference type="OrthoDB" id="8068875at2759"/>
<dbReference type="InterPro" id="IPR010314">
    <property type="entry name" value="E3_Ub_ligase_DUF913"/>
</dbReference>
<dbReference type="InterPro" id="IPR035983">
    <property type="entry name" value="Hect_E3_ubiquitin_ligase"/>
</dbReference>
<name>A0A3N4KR70_9PEZI</name>
<evidence type="ECO:0000256" key="8">
    <source>
        <dbReference type="ARBA" id="ARBA00022816"/>
    </source>
</evidence>
<feature type="region of interest" description="Disordered" evidence="12">
    <location>
        <begin position="206"/>
        <end position="229"/>
    </location>
</feature>
<dbReference type="Pfam" id="PF06025">
    <property type="entry name" value="DUF913"/>
    <property type="match status" value="1"/>
</dbReference>
<dbReference type="SUPFAM" id="SSF46934">
    <property type="entry name" value="UBA-like"/>
    <property type="match status" value="1"/>
</dbReference>
<evidence type="ECO:0000256" key="5">
    <source>
        <dbReference type="ARBA" id="ARBA00022448"/>
    </source>
</evidence>
<feature type="region of interest" description="Disordered" evidence="12">
    <location>
        <begin position="2908"/>
        <end position="2930"/>
    </location>
</feature>
<feature type="compositionally biased region" description="Low complexity" evidence="12">
    <location>
        <begin position="3329"/>
        <end position="3360"/>
    </location>
</feature>
<feature type="compositionally biased region" description="Basic and acidic residues" evidence="12">
    <location>
        <begin position="748"/>
        <end position="768"/>
    </location>
</feature>
<dbReference type="UniPathway" id="UPA00143"/>
<dbReference type="Gene3D" id="1.10.8.10">
    <property type="entry name" value="DNA helicase RuvA subunit, C-terminal domain"/>
    <property type="match status" value="1"/>
</dbReference>
<dbReference type="SUPFAM" id="SSF56204">
    <property type="entry name" value="Hect, E3 ligase catalytic domain"/>
    <property type="match status" value="1"/>
</dbReference>
<dbReference type="InterPro" id="IPR000569">
    <property type="entry name" value="HECT_dom"/>
</dbReference>
<feature type="region of interest" description="Disordered" evidence="12">
    <location>
        <begin position="253"/>
        <end position="308"/>
    </location>
</feature>
<dbReference type="FunFam" id="3.30.2160.10:FF:000001">
    <property type="entry name" value="E3 ubiquitin-protein ligase NEDD4-like"/>
    <property type="match status" value="1"/>
</dbReference>
<evidence type="ECO:0000256" key="9">
    <source>
        <dbReference type="ARBA" id="ARBA00023242"/>
    </source>
</evidence>
<evidence type="ECO:0000259" key="14">
    <source>
        <dbReference type="PROSITE" id="PS50237"/>
    </source>
</evidence>
<feature type="compositionally biased region" description="Acidic residues" evidence="12">
    <location>
        <begin position="733"/>
        <end position="745"/>
    </location>
</feature>
<reference evidence="15 16" key="1">
    <citation type="journal article" date="2018" name="Nat. Ecol. Evol.">
        <title>Pezizomycetes genomes reveal the molecular basis of ectomycorrhizal truffle lifestyle.</title>
        <authorList>
            <person name="Murat C."/>
            <person name="Payen T."/>
            <person name="Noel B."/>
            <person name="Kuo A."/>
            <person name="Morin E."/>
            <person name="Chen J."/>
            <person name="Kohler A."/>
            <person name="Krizsan K."/>
            <person name="Balestrini R."/>
            <person name="Da Silva C."/>
            <person name="Montanini B."/>
            <person name="Hainaut M."/>
            <person name="Levati E."/>
            <person name="Barry K.W."/>
            <person name="Belfiori B."/>
            <person name="Cichocki N."/>
            <person name="Clum A."/>
            <person name="Dockter R.B."/>
            <person name="Fauchery L."/>
            <person name="Guy J."/>
            <person name="Iotti M."/>
            <person name="Le Tacon F."/>
            <person name="Lindquist E.A."/>
            <person name="Lipzen A."/>
            <person name="Malagnac F."/>
            <person name="Mello A."/>
            <person name="Molinier V."/>
            <person name="Miyauchi S."/>
            <person name="Poulain J."/>
            <person name="Riccioni C."/>
            <person name="Rubini A."/>
            <person name="Sitrit Y."/>
            <person name="Splivallo R."/>
            <person name="Traeger S."/>
            <person name="Wang M."/>
            <person name="Zifcakova L."/>
            <person name="Wipf D."/>
            <person name="Zambonelli A."/>
            <person name="Paolocci F."/>
            <person name="Nowrousian M."/>
            <person name="Ottonello S."/>
            <person name="Baldrian P."/>
            <person name="Spatafora J.W."/>
            <person name="Henrissat B."/>
            <person name="Nagy L.G."/>
            <person name="Aury J.M."/>
            <person name="Wincker P."/>
            <person name="Grigoriev I.V."/>
            <person name="Bonfante P."/>
            <person name="Martin F.M."/>
        </authorList>
    </citation>
    <scope>NUCLEOTIDE SEQUENCE [LARGE SCALE GENOMIC DNA]</scope>
    <source>
        <strain evidence="15 16">CCBAS932</strain>
    </source>
</reference>
<feature type="region of interest" description="Disordered" evidence="12">
    <location>
        <begin position="2840"/>
        <end position="2890"/>
    </location>
</feature>
<dbReference type="STRING" id="1392247.A0A3N4KR70"/>
<comment type="catalytic activity">
    <reaction evidence="1">
        <text>S-ubiquitinyl-[E2 ubiquitin-conjugating enzyme]-L-cysteine + [acceptor protein]-L-lysine = [E2 ubiquitin-conjugating enzyme]-L-cysteine + N(6)-ubiquitinyl-[acceptor protein]-L-lysine.</text>
        <dbReference type="EC" id="2.3.2.26"/>
    </reaction>
</comment>
<feature type="active site" description="Glycyl thioester intermediate" evidence="11">
    <location>
        <position position="3990"/>
    </location>
</feature>
<dbReference type="FunCoup" id="A0A3N4KR70">
    <property type="interactions" value="1060"/>
</dbReference>
<dbReference type="GO" id="GO:0051028">
    <property type="term" value="P:mRNA transport"/>
    <property type="evidence" value="ECO:0007669"/>
    <property type="project" value="UniProtKB-KW"/>
</dbReference>
<feature type="region of interest" description="Disordered" evidence="12">
    <location>
        <begin position="3319"/>
        <end position="3387"/>
    </location>
</feature>
<keyword evidence="9" id="KW-0539">Nucleus</keyword>
<dbReference type="GO" id="GO:0005634">
    <property type="term" value="C:nucleus"/>
    <property type="evidence" value="ECO:0007669"/>
    <property type="project" value="UniProtKB-SubCell"/>
</dbReference>
<feature type="compositionally biased region" description="Basic and acidic residues" evidence="12">
    <location>
        <begin position="1236"/>
        <end position="1248"/>
    </location>
</feature>
<dbReference type="PROSITE" id="PS50030">
    <property type="entry name" value="UBA"/>
    <property type="match status" value="1"/>
</dbReference>
<feature type="region of interest" description="Disordered" evidence="12">
    <location>
        <begin position="1085"/>
        <end position="1113"/>
    </location>
</feature>
<dbReference type="EMBL" id="ML119125">
    <property type="protein sequence ID" value="RPB13063.1"/>
    <property type="molecule type" value="Genomic_DNA"/>
</dbReference>
<feature type="compositionally biased region" description="Basic and acidic residues" evidence="12">
    <location>
        <begin position="2840"/>
        <end position="2876"/>
    </location>
</feature>
<evidence type="ECO:0000256" key="3">
    <source>
        <dbReference type="ARBA" id="ARBA00004906"/>
    </source>
</evidence>
<keyword evidence="8" id="KW-0509">mRNA transport</keyword>
<keyword evidence="16" id="KW-1185">Reference proteome</keyword>
<dbReference type="Pfam" id="PF00632">
    <property type="entry name" value="HECT"/>
    <property type="match status" value="1"/>
</dbReference>
<evidence type="ECO:0000256" key="6">
    <source>
        <dbReference type="ARBA" id="ARBA00022679"/>
    </source>
</evidence>
<feature type="compositionally biased region" description="Acidic residues" evidence="12">
    <location>
        <begin position="2542"/>
        <end position="2573"/>
    </location>
</feature>
<feature type="compositionally biased region" description="Basic and acidic residues" evidence="12">
    <location>
        <begin position="2123"/>
        <end position="2136"/>
    </location>
</feature>
<feature type="compositionally biased region" description="Polar residues" evidence="12">
    <location>
        <begin position="2651"/>
        <end position="2666"/>
    </location>
</feature>
<feature type="region of interest" description="Disordered" evidence="12">
    <location>
        <begin position="2359"/>
        <end position="2573"/>
    </location>
</feature>
<dbReference type="PANTHER" id="PTHR11254">
    <property type="entry name" value="HECT DOMAIN UBIQUITIN-PROTEIN LIGASE"/>
    <property type="match status" value="1"/>
</dbReference>
<comment type="pathway">
    <text evidence="3">Protein modification; protein ubiquitination.</text>
</comment>
<dbReference type="InterPro" id="IPR050409">
    <property type="entry name" value="E3_ubiq-protein_ligase"/>
</dbReference>
<feature type="compositionally biased region" description="Basic and acidic residues" evidence="12">
    <location>
        <begin position="701"/>
        <end position="716"/>
    </location>
</feature>
<dbReference type="InterPro" id="IPR025527">
    <property type="entry name" value="HUWE1/Rev1_UBM"/>
</dbReference>
<dbReference type="Gene3D" id="3.30.2410.10">
    <property type="entry name" value="Hect, E3 ligase catalytic domain"/>
    <property type="match status" value="1"/>
</dbReference>
<dbReference type="InParanoid" id="A0A3N4KR70"/>
<feature type="region of interest" description="Disordered" evidence="12">
    <location>
        <begin position="3005"/>
        <end position="3030"/>
    </location>
</feature>
<evidence type="ECO:0000256" key="12">
    <source>
        <dbReference type="SAM" id="MobiDB-lite"/>
    </source>
</evidence>